<dbReference type="SUPFAM" id="SSF103025">
    <property type="entry name" value="Folate-binding domain"/>
    <property type="match status" value="1"/>
</dbReference>
<dbReference type="Gene3D" id="3.30.70.1400">
    <property type="entry name" value="Aminomethyltransferase beta-barrel domains"/>
    <property type="match status" value="1"/>
</dbReference>
<dbReference type="Gene3D" id="3.30.70.1630">
    <property type="match status" value="1"/>
</dbReference>
<proteinExistence type="predicted"/>
<dbReference type="EMBL" id="NESN01000001">
    <property type="protein sequence ID" value="PUE55060.1"/>
    <property type="molecule type" value="Genomic_DNA"/>
</dbReference>
<organism evidence="2 3">
    <name type="scientific">Limnohabitans parvus II-B4</name>
    <dbReference type="NCBI Taxonomy" id="1293052"/>
    <lineage>
        <taxon>Bacteria</taxon>
        <taxon>Pseudomonadati</taxon>
        <taxon>Pseudomonadota</taxon>
        <taxon>Betaproteobacteria</taxon>
        <taxon>Burkholderiales</taxon>
        <taxon>Comamonadaceae</taxon>
        <taxon>Limnohabitans</taxon>
    </lineage>
</organism>
<keyword evidence="3" id="KW-1185">Reference proteome</keyword>
<dbReference type="Proteomes" id="UP000250790">
    <property type="component" value="Unassembled WGS sequence"/>
</dbReference>
<evidence type="ECO:0000313" key="2">
    <source>
        <dbReference type="EMBL" id="PUE55060.1"/>
    </source>
</evidence>
<dbReference type="AlphaFoldDB" id="A0A315EAQ7"/>
<reference evidence="2 3" key="1">
    <citation type="submission" date="2017-04" db="EMBL/GenBank/DDBJ databases">
        <title>Unexpected and diverse lifestyles within the genus Limnohabitans.</title>
        <authorList>
            <person name="Kasalicky V."/>
            <person name="Mehrshad M."/>
            <person name="Andrei S.-A."/>
            <person name="Salcher M."/>
            <person name="Kratochvilova H."/>
            <person name="Simek K."/>
            <person name="Ghai R."/>
        </authorList>
    </citation>
    <scope>NUCLEOTIDE SEQUENCE [LARGE SCALE GENOMIC DNA]</scope>
    <source>
        <strain evidence="2 3">II-B4</strain>
    </source>
</reference>
<evidence type="ECO:0000259" key="1">
    <source>
        <dbReference type="Pfam" id="PF01571"/>
    </source>
</evidence>
<dbReference type="GO" id="GO:0016226">
    <property type="term" value="P:iron-sulfur cluster assembly"/>
    <property type="evidence" value="ECO:0007669"/>
    <property type="project" value="TreeGrafter"/>
</dbReference>
<gene>
    <name evidence="2" type="ORF">B9Z37_00175</name>
</gene>
<dbReference type="Pfam" id="PF01571">
    <property type="entry name" value="GCV_T"/>
    <property type="match status" value="1"/>
</dbReference>
<dbReference type="Gene3D" id="2.40.30.160">
    <property type="match status" value="1"/>
</dbReference>
<dbReference type="InterPro" id="IPR017703">
    <property type="entry name" value="YgfZ/GCV_T_CS"/>
</dbReference>
<dbReference type="InterPro" id="IPR045179">
    <property type="entry name" value="YgfZ/GcvT"/>
</dbReference>
<dbReference type="InterPro" id="IPR006222">
    <property type="entry name" value="GCVT_N"/>
</dbReference>
<feature type="domain" description="GCVT N-terminal" evidence="1">
    <location>
        <begin position="21"/>
        <end position="133"/>
    </location>
</feature>
<evidence type="ECO:0000313" key="3">
    <source>
        <dbReference type="Proteomes" id="UP000250790"/>
    </source>
</evidence>
<dbReference type="OrthoDB" id="9796287at2"/>
<dbReference type="NCBIfam" id="TIGR03317">
    <property type="entry name" value="ygfZ_signature"/>
    <property type="match status" value="1"/>
</dbReference>
<comment type="caution">
    <text evidence="2">The sequence shown here is derived from an EMBL/GenBank/DDBJ whole genome shotgun (WGS) entry which is preliminary data.</text>
</comment>
<dbReference type="RefSeq" id="WP_108311085.1">
    <property type="nucleotide sequence ID" value="NZ_NESN01000001.1"/>
</dbReference>
<dbReference type="PANTHER" id="PTHR22602">
    <property type="entry name" value="TRANSFERASE CAF17, MITOCHONDRIAL-RELATED"/>
    <property type="match status" value="1"/>
</dbReference>
<name>A0A315EAQ7_9BURK</name>
<sequence length="318" mass="33841">MNTPAPFSPQTQALLNGVSTLPHLGVIQAQGDDAANFLHNQLSNDVLLLPVGQSRLAAFCSAKGRMQASFIVVKTAPDTVLLVLSLDLLAQTLKRLSMFVLRAKVKMTDATGQWQLRGLLGDSAKALVGDAAPWQTVEMAGAHVVALYPVVLGEAQVPRALWLASQAQALPVGPEVSDSVWQWSDVMSGVTLVTQPVFEAFVPQMMNYESVGGVNFKKGCYPGQEVVARSQFRGTLKRRTALVHSPFALTAGQDIFTPADPEQPCATVVLSAAHPDGQGFDALVSGTLESQQTGWRAGNSEGAALDLLPLPYALLEDI</sequence>
<protein>
    <submittedName>
        <fullName evidence="2">Folate-binding protein YgfZ</fullName>
    </submittedName>
</protein>
<dbReference type="PANTHER" id="PTHR22602:SF0">
    <property type="entry name" value="TRANSFERASE CAF17, MITOCHONDRIAL-RELATED"/>
    <property type="match status" value="1"/>
</dbReference>
<accession>A0A315EAQ7</accession>